<protein>
    <submittedName>
        <fullName evidence="5">CBS domain-containing protein</fullName>
    </submittedName>
</protein>
<keyword evidence="6" id="KW-1185">Reference proteome</keyword>
<reference evidence="5 6" key="2">
    <citation type="submission" date="2020-11" db="EMBL/GenBank/DDBJ databases">
        <title>Sulfur oxidizing isolate from Hospital Hole Sinkhole.</title>
        <authorList>
            <person name="Scott K.M."/>
        </authorList>
    </citation>
    <scope>NUCLEOTIDE SEQUENCE [LARGE SCALE GENOMIC DNA]</scope>
    <source>
        <strain evidence="5 6">HH1</strain>
    </source>
</reference>
<sequence length="619" mass="70459">MASEQQLQFLQQISPFSSLPIKLLSQTAQQLDVVYFPSDSVIKEFDSLFIVIKGLVKERRGETVLGRYAGGSFFGEQLLLGKSAASVQVEFLVEEEAILYSLPKSQFAELLEKDRGFYDFFHSSIAERLDSLYKTQQMASATEVMMDTVCLAPIRPLLKVKASASLAETAQILRKNAGDACLVEFAGNLPESERFGLFSSSDLLKALAEPKSHDEFSIHKVGDYASRELISVHQFDFLFNALLKITRHGIDRLVVRDDQGFIGFLTQQDLMILFADQSGLALIKIDQADNLHELLKVSDQIDRLIDNLHHRGIKSHYIAKMVNELHRKIMQKLVELLLDSSLRDKVCLLVMGSEGRSEQILRTDQDNALLFADDLDKEERIKIDAFSDTFSQALLKLGFPPCPGGIMLNQPRWRQSYSEFCAQLHEWFDQPCEESFMWSAIFSDAECVYGNQAQLENLKKQLFSSLRNQPIWLHHFAAKALQFPTPVGFLGGLITIKNQRREWVNLKKGGIFPIVHGVRCYALEAGVQQTNTHWRIKALMDLEVFEHEFGIELGESLNFLQGLRLESMLQQQGIEEADSESIDISVLSHLQQDLLKEAFRVVERFKKRLSRHFKLHEVL</sequence>
<dbReference type="InterPro" id="IPR018821">
    <property type="entry name" value="DUF294_put_nucleoTrafse_sb-bd"/>
</dbReference>
<dbReference type="Pfam" id="PF03445">
    <property type="entry name" value="DUF294"/>
    <property type="match status" value="1"/>
</dbReference>
<dbReference type="RefSeq" id="WP_194947318.1">
    <property type="nucleotide sequence ID" value="NZ_JACBGI020000001.1"/>
</dbReference>
<evidence type="ECO:0000256" key="2">
    <source>
        <dbReference type="PROSITE-ProRule" id="PRU00703"/>
    </source>
</evidence>
<dbReference type="InterPro" id="IPR005105">
    <property type="entry name" value="GlnD_Uridyltrans_N"/>
</dbReference>
<dbReference type="PROSITE" id="PS50042">
    <property type="entry name" value="CNMP_BINDING_3"/>
    <property type="match status" value="1"/>
</dbReference>
<dbReference type="PANTHER" id="PTHR43080:SF2">
    <property type="entry name" value="CBS DOMAIN-CONTAINING PROTEIN"/>
    <property type="match status" value="1"/>
</dbReference>
<dbReference type="SMART" id="SM00116">
    <property type="entry name" value="CBS"/>
    <property type="match status" value="2"/>
</dbReference>
<evidence type="ECO:0000256" key="1">
    <source>
        <dbReference type="ARBA" id="ARBA00023122"/>
    </source>
</evidence>
<dbReference type="Pfam" id="PF10335">
    <property type="entry name" value="DUF294_C"/>
    <property type="match status" value="1"/>
</dbReference>
<evidence type="ECO:0000313" key="5">
    <source>
        <dbReference type="EMBL" id="MBF6056964.1"/>
    </source>
</evidence>
<dbReference type="Pfam" id="PF00571">
    <property type="entry name" value="CBS"/>
    <property type="match status" value="1"/>
</dbReference>
<dbReference type="Gene3D" id="2.60.120.10">
    <property type="entry name" value="Jelly Rolls"/>
    <property type="match status" value="1"/>
</dbReference>
<keyword evidence="1 2" id="KW-0129">CBS domain</keyword>
<gene>
    <name evidence="5" type="ORF">H8792_001290</name>
</gene>
<dbReference type="SUPFAM" id="SSF51206">
    <property type="entry name" value="cAMP-binding domain-like"/>
    <property type="match status" value="1"/>
</dbReference>
<dbReference type="EMBL" id="JACBGI020000001">
    <property type="protein sequence ID" value="MBF6056964.1"/>
    <property type="molecule type" value="Genomic_DNA"/>
</dbReference>
<comment type="caution">
    <text evidence="5">The sequence shown here is derived from an EMBL/GenBank/DDBJ whole genome shotgun (WGS) entry which is preliminary data.</text>
</comment>
<dbReference type="CDD" id="cd05401">
    <property type="entry name" value="NT_GlnE_GlnD_like"/>
    <property type="match status" value="1"/>
</dbReference>
<evidence type="ECO:0000259" key="4">
    <source>
        <dbReference type="PROSITE" id="PS51371"/>
    </source>
</evidence>
<dbReference type="Pfam" id="PF00027">
    <property type="entry name" value="cNMP_binding"/>
    <property type="match status" value="1"/>
</dbReference>
<dbReference type="PANTHER" id="PTHR43080">
    <property type="entry name" value="CBS DOMAIN-CONTAINING PROTEIN CBSX3, MITOCHONDRIAL"/>
    <property type="match status" value="1"/>
</dbReference>
<feature type="domain" description="Cyclic nucleotide-binding" evidence="3">
    <location>
        <begin position="46"/>
        <end position="111"/>
    </location>
</feature>
<dbReference type="SMART" id="SM00100">
    <property type="entry name" value="cNMP"/>
    <property type="match status" value="1"/>
</dbReference>
<organism evidence="5 6">
    <name type="scientific">Thiomicrorhabdus heinhorstiae</name>
    <dbReference type="NCBI Taxonomy" id="2748010"/>
    <lineage>
        <taxon>Bacteria</taxon>
        <taxon>Pseudomonadati</taxon>
        <taxon>Pseudomonadota</taxon>
        <taxon>Gammaproteobacteria</taxon>
        <taxon>Thiotrichales</taxon>
        <taxon>Piscirickettsiaceae</taxon>
        <taxon>Thiomicrorhabdus</taxon>
    </lineage>
</organism>
<accession>A0ABS0BUH1</accession>
<dbReference type="InterPro" id="IPR000644">
    <property type="entry name" value="CBS_dom"/>
</dbReference>
<evidence type="ECO:0000313" key="6">
    <source>
        <dbReference type="Proteomes" id="UP001193680"/>
    </source>
</evidence>
<dbReference type="Proteomes" id="UP001193680">
    <property type="component" value="Unassembled WGS sequence"/>
</dbReference>
<proteinExistence type="predicted"/>
<name>A0ABS0BUH1_9GAMM</name>
<dbReference type="Gene3D" id="3.10.580.10">
    <property type="entry name" value="CBS-domain"/>
    <property type="match status" value="1"/>
</dbReference>
<feature type="domain" description="CBS" evidence="4">
    <location>
        <begin position="225"/>
        <end position="282"/>
    </location>
</feature>
<dbReference type="InterPro" id="IPR000595">
    <property type="entry name" value="cNMP-bd_dom"/>
</dbReference>
<dbReference type="InterPro" id="IPR046342">
    <property type="entry name" value="CBS_dom_sf"/>
</dbReference>
<dbReference type="InterPro" id="IPR051257">
    <property type="entry name" value="Diverse_CBS-Domain"/>
</dbReference>
<dbReference type="InterPro" id="IPR014710">
    <property type="entry name" value="RmlC-like_jellyroll"/>
</dbReference>
<dbReference type="SUPFAM" id="SSF54631">
    <property type="entry name" value="CBS-domain pair"/>
    <property type="match status" value="1"/>
</dbReference>
<dbReference type="InterPro" id="IPR018490">
    <property type="entry name" value="cNMP-bd_dom_sf"/>
</dbReference>
<dbReference type="CDD" id="cd00038">
    <property type="entry name" value="CAP_ED"/>
    <property type="match status" value="1"/>
</dbReference>
<dbReference type="PROSITE" id="PS51371">
    <property type="entry name" value="CBS"/>
    <property type="match status" value="1"/>
</dbReference>
<reference evidence="5 6" key="1">
    <citation type="submission" date="2020-06" db="EMBL/GenBank/DDBJ databases">
        <authorList>
            <person name="Scott K."/>
        </authorList>
    </citation>
    <scope>NUCLEOTIDE SEQUENCE [LARGE SCALE GENOMIC DNA]</scope>
    <source>
        <strain evidence="5 6">HH1</strain>
    </source>
</reference>
<evidence type="ECO:0000259" key="3">
    <source>
        <dbReference type="PROSITE" id="PS50042"/>
    </source>
</evidence>